<name>A0A5J9UKS1_9POAL</name>
<comment type="caution">
    <text evidence="1">The sequence shown here is derived from an EMBL/GenBank/DDBJ whole genome shotgun (WGS) entry which is preliminary data.</text>
</comment>
<dbReference type="EMBL" id="RWGY01000013">
    <property type="protein sequence ID" value="TVU23760.1"/>
    <property type="molecule type" value="Genomic_DNA"/>
</dbReference>
<protein>
    <submittedName>
        <fullName evidence="1">Uncharacterized protein</fullName>
    </submittedName>
</protein>
<sequence>MRQVQLDAGGIVAELLLDEPCSSQLKLEAGGIEPKLSDACSQLKPELGSKPEMPDASAIQVKIGRSPRSLAATPSSPPSSPDQCVSALLLLFMCQWLPAVRVQAIPMRFHQHLPEACVAAVLLYRRQSWTTSYCSDMKVKLDAVWGASPSTTSCGSGMPASSSSWARKLKVLRGDLPEELTSKCATSDEPLSFFAPAWREDDEHVGNWGQNPTLQYWVGGDLQQIGLWGGISKREHQAKEHETLHQQTYSHNLKS</sequence>
<evidence type="ECO:0000313" key="2">
    <source>
        <dbReference type="Proteomes" id="UP000324897"/>
    </source>
</evidence>
<gene>
    <name evidence="1" type="ORF">EJB05_26140</name>
</gene>
<organism evidence="1 2">
    <name type="scientific">Eragrostis curvula</name>
    <name type="common">weeping love grass</name>
    <dbReference type="NCBI Taxonomy" id="38414"/>
    <lineage>
        <taxon>Eukaryota</taxon>
        <taxon>Viridiplantae</taxon>
        <taxon>Streptophyta</taxon>
        <taxon>Embryophyta</taxon>
        <taxon>Tracheophyta</taxon>
        <taxon>Spermatophyta</taxon>
        <taxon>Magnoliopsida</taxon>
        <taxon>Liliopsida</taxon>
        <taxon>Poales</taxon>
        <taxon>Poaceae</taxon>
        <taxon>PACMAD clade</taxon>
        <taxon>Chloridoideae</taxon>
        <taxon>Eragrostideae</taxon>
        <taxon>Eragrostidinae</taxon>
        <taxon>Eragrostis</taxon>
    </lineage>
</organism>
<keyword evidence="2" id="KW-1185">Reference proteome</keyword>
<reference evidence="1 2" key="1">
    <citation type="journal article" date="2019" name="Sci. Rep.">
        <title>A high-quality genome of Eragrostis curvula grass provides insights into Poaceae evolution and supports new strategies to enhance forage quality.</title>
        <authorList>
            <person name="Carballo J."/>
            <person name="Santos B.A.C.M."/>
            <person name="Zappacosta D."/>
            <person name="Garbus I."/>
            <person name="Selva J.P."/>
            <person name="Gallo C.A."/>
            <person name="Diaz A."/>
            <person name="Albertini E."/>
            <person name="Caccamo M."/>
            <person name="Echenique V."/>
        </authorList>
    </citation>
    <scope>NUCLEOTIDE SEQUENCE [LARGE SCALE GENOMIC DNA]</scope>
    <source>
        <strain evidence="2">cv. Victoria</strain>
        <tissue evidence="1">Leaf</tissue>
    </source>
</reference>
<dbReference type="AlphaFoldDB" id="A0A5J9UKS1"/>
<accession>A0A5J9UKS1</accession>
<dbReference type="Proteomes" id="UP000324897">
    <property type="component" value="Chromosome 2"/>
</dbReference>
<feature type="non-terminal residue" evidence="1">
    <location>
        <position position="1"/>
    </location>
</feature>
<dbReference type="Gramene" id="TVU23760">
    <property type="protein sequence ID" value="TVU23760"/>
    <property type="gene ID" value="EJB05_26140"/>
</dbReference>
<proteinExistence type="predicted"/>
<evidence type="ECO:0000313" key="1">
    <source>
        <dbReference type="EMBL" id="TVU23760.1"/>
    </source>
</evidence>